<accession>A0ACC0PB46</accession>
<organism evidence="1 2">
    <name type="scientific">Rhododendron molle</name>
    <name type="common">Chinese azalea</name>
    <name type="synonym">Azalea mollis</name>
    <dbReference type="NCBI Taxonomy" id="49168"/>
    <lineage>
        <taxon>Eukaryota</taxon>
        <taxon>Viridiplantae</taxon>
        <taxon>Streptophyta</taxon>
        <taxon>Embryophyta</taxon>
        <taxon>Tracheophyta</taxon>
        <taxon>Spermatophyta</taxon>
        <taxon>Magnoliopsida</taxon>
        <taxon>eudicotyledons</taxon>
        <taxon>Gunneridae</taxon>
        <taxon>Pentapetalae</taxon>
        <taxon>asterids</taxon>
        <taxon>Ericales</taxon>
        <taxon>Ericaceae</taxon>
        <taxon>Ericoideae</taxon>
        <taxon>Rhodoreae</taxon>
        <taxon>Rhododendron</taxon>
    </lineage>
</organism>
<proteinExistence type="predicted"/>
<name>A0ACC0PB46_RHOML</name>
<comment type="caution">
    <text evidence="1">The sequence shown here is derived from an EMBL/GenBank/DDBJ whole genome shotgun (WGS) entry which is preliminary data.</text>
</comment>
<keyword evidence="2" id="KW-1185">Reference proteome</keyword>
<protein>
    <submittedName>
        <fullName evidence="1">Uncharacterized protein</fullName>
    </submittedName>
</protein>
<dbReference type="Proteomes" id="UP001062846">
    <property type="component" value="Chromosome 3"/>
</dbReference>
<evidence type="ECO:0000313" key="2">
    <source>
        <dbReference type="Proteomes" id="UP001062846"/>
    </source>
</evidence>
<reference evidence="1" key="1">
    <citation type="submission" date="2022-02" db="EMBL/GenBank/DDBJ databases">
        <title>Plant Genome Project.</title>
        <authorList>
            <person name="Zhang R.-G."/>
        </authorList>
    </citation>
    <scope>NUCLEOTIDE SEQUENCE</scope>
    <source>
        <strain evidence="1">AT1</strain>
    </source>
</reference>
<sequence>MLALDGGLQGLIVAEDIAVTVATRYGYDEPLKTAVQCQHKMEKLRKDRSIDEKPANNDENPKDEKTSNKEKPLNNAENPKDEKTSNKEKLSNNDKNPKDEKTSNNNPPKARWTEFWLNVWSRVMGDVLKAMISIDLLYNLPV</sequence>
<dbReference type="EMBL" id="CM046390">
    <property type="protein sequence ID" value="KAI8562865.1"/>
    <property type="molecule type" value="Genomic_DNA"/>
</dbReference>
<evidence type="ECO:0000313" key="1">
    <source>
        <dbReference type="EMBL" id="KAI8562865.1"/>
    </source>
</evidence>
<gene>
    <name evidence="1" type="ORF">RHMOL_Rhmol03G0068500</name>
</gene>